<comment type="caution">
    <text evidence="2">The sequence shown here is derived from an EMBL/GenBank/DDBJ whole genome shotgun (WGS) entry which is preliminary data.</text>
</comment>
<evidence type="ECO:0000313" key="2">
    <source>
        <dbReference type="EMBL" id="GIF96740.1"/>
    </source>
</evidence>
<proteinExistence type="predicted"/>
<dbReference type="Gene3D" id="3.90.1150.200">
    <property type="match status" value="1"/>
</dbReference>
<accession>A0A8J3NZV6</accession>
<dbReference type="InterPro" id="IPR014922">
    <property type="entry name" value="YdhG-like"/>
</dbReference>
<gene>
    <name evidence="2" type="ORF">Cci01nite_18340</name>
</gene>
<protein>
    <recommendedName>
        <fullName evidence="1">YdhG-like domain-containing protein</fullName>
    </recommendedName>
</protein>
<name>A0A8J3NZV6_9ACTN</name>
<organism evidence="2 3">
    <name type="scientific">Catellatospora citrea</name>
    <dbReference type="NCBI Taxonomy" id="53366"/>
    <lineage>
        <taxon>Bacteria</taxon>
        <taxon>Bacillati</taxon>
        <taxon>Actinomycetota</taxon>
        <taxon>Actinomycetes</taxon>
        <taxon>Micromonosporales</taxon>
        <taxon>Micromonosporaceae</taxon>
        <taxon>Catellatospora</taxon>
    </lineage>
</organism>
<reference evidence="2 3" key="1">
    <citation type="submission" date="2021-01" db="EMBL/GenBank/DDBJ databases">
        <title>Whole genome shotgun sequence of Catellatospora citrea NBRC 14495.</title>
        <authorList>
            <person name="Komaki H."/>
            <person name="Tamura T."/>
        </authorList>
    </citation>
    <scope>NUCLEOTIDE SEQUENCE [LARGE SCALE GENOMIC DNA]</scope>
    <source>
        <strain evidence="2 3">NBRC 14495</strain>
    </source>
</reference>
<dbReference type="SUPFAM" id="SSF159888">
    <property type="entry name" value="YdhG-like"/>
    <property type="match status" value="1"/>
</dbReference>
<keyword evidence="3" id="KW-1185">Reference proteome</keyword>
<evidence type="ECO:0000313" key="3">
    <source>
        <dbReference type="Proteomes" id="UP000659904"/>
    </source>
</evidence>
<sequence length="164" mass="17961">MALSANIHGQKSNSLIAEIISHLRGEFQIACPGLLSVTAGTVRIYDKEKTVSDEVTQYINKQQPWQIDVCEKLRAMVGQTVPGVEERLQYGKPHYLKNGHYAAVIAVAKDKVSFMVFNATDVAEVKGFLRSLGNGERKAVDIKDGQAVDYDALARILGQTVTAL</sequence>
<dbReference type="Proteomes" id="UP000659904">
    <property type="component" value="Unassembled WGS sequence"/>
</dbReference>
<dbReference type="AlphaFoldDB" id="A0A8J3NZV6"/>
<dbReference type="Pfam" id="PF08818">
    <property type="entry name" value="DUF1801"/>
    <property type="match status" value="1"/>
</dbReference>
<evidence type="ECO:0000259" key="1">
    <source>
        <dbReference type="Pfam" id="PF08818"/>
    </source>
</evidence>
<dbReference type="EMBL" id="BONH01000006">
    <property type="protein sequence ID" value="GIF96740.1"/>
    <property type="molecule type" value="Genomic_DNA"/>
</dbReference>
<feature type="domain" description="YdhG-like" evidence="1">
    <location>
        <begin position="68"/>
        <end position="160"/>
    </location>
</feature>